<dbReference type="InterPro" id="IPR002035">
    <property type="entry name" value="VWF_A"/>
</dbReference>
<dbReference type="Pfam" id="PF17867">
    <property type="entry name" value="AAA_lid_7"/>
    <property type="match status" value="3"/>
</dbReference>
<dbReference type="STRING" id="698492.A0A0E9NGD7"/>
<feature type="compositionally biased region" description="Acidic residues" evidence="11">
    <location>
        <begin position="4432"/>
        <end position="4458"/>
    </location>
</feature>
<feature type="compositionally biased region" description="Acidic residues" evidence="11">
    <location>
        <begin position="4524"/>
        <end position="4533"/>
    </location>
</feature>
<reference evidence="13 14" key="1">
    <citation type="journal article" date="2011" name="J. Gen. Appl. Microbiol.">
        <title>Draft genome sequencing of the enigmatic yeast Saitoella complicata.</title>
        <authorList>
            <person name="Nishida H."/>
            <person name="Hamamoto M."/>
            <person name="Sugiyama J."/>
        </authorList>
    </citation>
    <scope>NUCLEOTIDE SEQUENCE [LARGE SCALE GENOMIC DNA]</scope>
    <source>
        <strain evidence="13 14">NRRL Y-17804</strain>
    </source>
</reference>
<dbReference type="Pfam" id="PF21108">
    <property type="entry name" value="MDN1_4th"/>
    <property type="match status" value="1"/>
</dbReference>
<feature type="compositionally biased region" description="Basic and acidic residues" evidence="11">
    <location>
        <begin position="4713"/>
        <end position="4730"/>
    </location>
</feature>
<dbReference type="Pfam" id="PF17865">
    <property type="entry name" value="AAA_lid_5"/>
    <property type="match status" value="1"/>
</dbReference>
<evidence type="ECO:0000259" key="12">
    <source>
        <dbReference type="PROSITE" id="PS50234"/>
    </source>
</evidence>
<evidence type="ECO:0000256" key="11">
    <source>
        <dbReference type="SAM" id="MobiDB-lite"/>
    </source>
</evidence>
<dbReference type="InterPro" id="IPR041190">
    <property type="entry name" value="Midasin_AAA_lid_5"/>
</dbReference>
<dbReference type="GO" id="GO:0005524">
    <property type="term" value="F:ATP binding"/>
    <property type="evidence" value="ECO:0007669"/>
    <property type="project" value="UniProtKB-KW"/>
</dbReference>
<feature type="compositionally biased region" description="Basic and acidic residues" evidence="11">
    <location>
        <begin position="4388"/>
        <end position="4398"/>
    </location>
</feature>
<comment type="caution">
    <text evidence="13">The sequence shown here is derived from an EMBL/GenBank/DDBJ whole genome shotgun (WGS) entry which is preliminary data.</text>
</comment>
<name>A0A0E9NGD7_SAICN</name>
<dbReference type="Proteomes" id="UP000033140">
    <property type="component" value="Unassembled WGS sequence"/>
</dbReference>
<dbReference type="SUPFAM" id="SSF53300">
    <property type="entry name" value="vWA-like"/>
    <property type="match status" value="1"/>
</dbReference>
<feature type="compositionally biased region" description="Acidic residues" evidence="11">
    <location>
        <begin position="4740"/>
        <end position="4749"/>
    </location>
</feature>
<evidence type="ECO:0000256" key="10">
    <source>
        <dbReference type="PIRNR" id="PIRNR010340"/>
    </source>
</evidence>
<evidence type="ECO:0000256" key="5">
    <source>
        <dbReference type="ARBA" id="ARBA00022553"/>
    </source>
</evidence>
<evidence type="ECO:0000256" key="9">
    <source>
        <dbReference type="ARBA" id="ARBA00023242"/>
    </source>
</evidence>
<feature type="compositionally biased region" description="Basic and acidic residues" evidence="11">
    <location>
        <begin position="4831"/>
        <end position="4849"/>
    </location>
</feature>
<feature type="compositionally biased region" description="Acidic residues" evidence="11">
    <location>
        <begin position="4346"/>
        <end position="4373"/>
    </location>
</feature>
<keyword evidence="8 10" id="KW-0143">Chaperone</keyword>
<dbReference type="FunFam" id="3.40.50.300:FF:000712">
    <property type="entry name" value="Midasin"/>
    <property type="match status" value="1"/>
</dbReference>
<dbReference type="GO" id="GO:0005730">
    <property type="term" value="C:nucleolus"/>
    <property type="evidence" value="ECO:0007669"/>
    <property type="project" value="UniProtKB-SubCell"/>
</dbReference>
<dbReference type="CDD" id="cd01460">
    <property type="entry name" value="vWA_midasin"/>
    <property type="match status" value="1"/>
</dbReference>
<dbReference type="OMA" id="ILEQWHR"/>
<dbReference type="Gene3D" id="3.40.50.410">
    <property type="entry name" value="von Willebrand factor, type A domain"/>
    <property type="match status" value="1"/>
</dbReference>
<feature type="compositionally biased region" description="Acidic residues" evidence="11">
    <location>
        <begin position="4546"/>
        <end position="4595"/>
    </location>
</feature>
<dbReference type="GO" id="GO:0000027">
    <property type="term" value="P:ribosomal large subunit assembly"/>
    <property type="evidence" value="ECO:0007669"/>
    <property type="project" value="InterPro"/>
</dbReference>
<dbReference type="CDD" id="cd00009">
    <property type="entry name" value="AAA"/>
    <property type="match status" value="2"/>
</dbReference>
<dbReference type="EMBL" id="BACD03000017">
    <property type="protein sequence ID" value="GAO48771.1"/>
    <property type="molecule type" value="Genomic_DNA"/>
</dbReference>
<dbReference type="InterPro" id="IPR003593">
    <property type="entry name" value="AAA+_ATPase"/>
</dbReference>
<dbReference type="PROSITE" id="PS50234">
    <property type="entry name" value="VWFA"/>
    <property type="match status" value="1"/>
</dbReference>
<dbReference type="GO" id="GO:0030687">
    <property type="term" value="C:preribosome, large subunit precursor"/>
    <property type="evidence" value="ECO:0007669"/>
    <property type="project" value="TreeGrafter"/>
</dbReference>
<feature type="compositionally biased region" description="Basic and acidic residues" evidence="11">
    <location>
        <begin position="4415"/>
        <end position="4431"/>
    </location>
</feature>
<feature type="compositionally biased region" description="Basic and acidic residues" evidence="11">
    <location>
        <begin position="4534"/>
        <end position="4545"/>
    </location>
</feature>
<feature type="compositionally biased region" description="Basic and acidic residues" evidence="11">
    <location>
        <begin position="4509"/>
        <end position="4523"/>
    </location>
</feature>
<evidence type="ECO:0000256" key="4">
    <source>
        <dbReference type="ARBA" id="ARBA00017143"/>
    </source>
</evidence>
<dbReference type="InterPro" id="IPR011704">
    <property type="entry name" value="ATPase_dyneun-rel_AAA"/>
</dbReference>
<feature type="compositionally biased region" description="Basic and acidic residues" evidence="11">
    <location>
        <begin position="4653"/>
        <end position="4668"/>
    </location>
</feature>
<evidence type="ECO:0000256" key="6">
    <source>
        <dbReference type="ARBA" id="ARBA00022741"/>
    </source>
</evidence>
<dbReference type="GO" id="GO:0000055">
    <property type="term" value="P:ribosomal large subunit export from nucleus"/>
    <property type="evidence" value="ECO:0007669"/>
    <property type="project" value="TreeGrafter"/>
</dbReference>
<dbReference type="InterPro" id="IPR040848">
    <property type="entry name" value="AAA_lid_7"/>
</dbReference>
<evidence type="ECO:0000256" key="3">
    <source>
        <dbReference type="ARBA" id="ARBA00007188"/>
    </source>
</evidence>
<dbReference type="SMART" id="SM00382">
    <property type="entry name" value="AAA"/>
    <property type="match status" value="6"/>
</dbReference>
<feature type="compositionally biased region" description="Basic and acidic residues" evidence="11">
    <location>
        <begin position="4600"/>
        <end position="4611"/>
    </location>
</feature>
<dbReference type="InterPro" id="IPR036465">
    <property type="entry name" value="vWFA_dom_sf"/>
</dbReference>
<evidence type="ECO:0000256" key="2">
    <source>
        <dbReference type="ARBA" id="ARBA00004642"/>
    </source>
</evidence>
<accession>A0A0E9NGD7</accession>
<dbReference type="InterPro" id="IPR048617">
    <property type="entry name" value="MDN1_AAA_lid_4"/>
</dbReference>
<dbReference type="PANTHER" id="PTHR48103:SF2">
    <property type="entry name" value="MIDASIN"/>
    <property type="match status" value="1"/>
</dbReference>
<dbReference type="OrthoDB" id="5186at2759"/>
<dbReference type="Pfam" id="PF07728">
    <property type="entry name" value="AAA_5"/>
    <property type="match status" value="8"/>
</dbReference>
<dbReference type="GO" id="GO:0005654">
    <property type="term" value="C:nucleoplasm"/>
    <property type="evidence" value="ECO:0007669"/>
    <property type="project" value="UniProtKB-SubCell"/>
</dbReference>
<keyword evidence="9 10" id="KW-0539">Nucleus</keyword>
<keyword evidence="5" id="KW-0597">Phosphoprotein</keyword>
<reference evidence="13 14" key="2">
    <citation type="journal article" date="2014" name="J. Gen. Appl. Microbiol.">
        <title>The early diverging ascomycetous budding yeast Saitoella complicata has three histone deacetylases belonging to the Clr6, Hos2, and Rpd3 lineages.</title>
        <authorList>
            <person name="Nishida H."/>
            <person name="Matsumoto T."/>
            <person name="Kondo S."/>
            <person name="Hamamoto M."/>
            <person name="Yoshikawa H."/>
        </authorList>
    </citation>
    <scope>NUCLEOTIDE SEQUENCE [LARGE SCALE GENOMIC DNA]</scope>
    <source>
        <strain evidence="13 14">NRRL Y-17804</strain>
    </source>
</reference>
<comment type="subcellular location">
    <subcellularLocation>
        <location evidence="1">Nucleus</location>
        <location evidence="1">Nucleolus</location>
    </subcellularLocation>
    <subcellularLocation>
        <location evidence="2">Nucleus</location>
        <location evidence="2">Nucleoplasm</location>
    </subcellularLocation>
</comment>
<dbReference type="SUPFAM" id="SSF52540">
    <property type="entry name" value="P-loop containing nucleoside triphosphate hydrolases"/>
    <property type="match status" value="6"/>
</dbReference>
<keyword evidence="7 10" id="KW-0067">ATP-binding</keyword>
<dbReference type="FunFam" id="3.40.50.300:FF:000582">
    <property type="entry name" value="Midasin"/>
    <property type="match status" value="1"/>
</dbReference>
<dbReference type="PANTHER" id="PTHR48103">
    <property type="entry name" value="MIDASIN-RELATED"/>
    <property type="match status" value="1"/>
</dbReference>
<dbReference type="FunFam" id="3.40.50.300:FF:000142">
    <property type="entry name" value="Midasin"/>
    <property type="match status" value="1"/>
</dbReference>
<dbReference type="PROSITE" id="PS00675">
    <property type="entry name" value="SIGMA54_INTERACT_1"/>
    <property type="match status" value="1"/>
</dbReference>
<dbReference type="InterPro" id="IPR027417">
    <property type="entry name" value="P-loop_NTPase"/>
</dbReference>
<feature type="compositionally biased region" description="Acidic residues" evidence="11">
    <location>
        <begin position="4623"/>
        <end position="4633"/>
    </location>
</feature>
<feature type="compositionally biased region" description="Polar residues" evidence="11">
    <location>
        <begin position="4269"/>
        <end position="4280"/>
    </location>
</feature>
<dbReference type="RefSeq" id="XP_019024705.1">
    <property type="nucleotide sequence ID" value="XM_019165985.1"/>
</dbReference>
<protein>
    <recommendedName>
        <fullName evidence="4 10">Midasin</fullName>
    </recommendedName>
</protein>
<proteinExistence type="inferred from homology"/>
<evidence type="ECO:0000313" key="13">
    <source>
        <dbReference type="EMBL" id="GAO48771.1"/>
    </source>
</evidence>
<feature type="domain" description="VWFA" evidence="12">
    <location>
        <begin position="4958"/>
        <end position="5160"/>
    </location>
</feature>
<feature type="region of interest" description="Disordered" evidence="11">
    <location>
        <begin position="4267"/>
        <end position="4300"/>
    </location>
</feature>
<evidence type="ECO:0000256" key="1">
    <source>
        <dbReference type="ARBA" id="ARBA00004604"/>
    </source>
</evidence>
<dbReference type="PIRSF" id="PIRSF010340">
    <property type="entry name" value="Midasin"/>
    <property type="match status" value="1"/>
</dbReference>
<feature type="region of interest" description="Disordered" evidence="11">
    <location>
        <begin position="4333"/>
        <end position="4849"/>
    </location>
</feature>
<evidence type="ECO:0000256" key="7">
    <source>
        <dbReference type="ARBA" id="ARBA00022840"/>
    </source>
</evidence>
<dbReference type="Gene3D" id="3.40.50.300">
    <property type="entry name" value="P-loop containing nucleotide triphosphate hydrolases"/>
    <property type="match status" value="7"/>
</dbReference>
<dbReference type="GO" id="GO:0016887">
    <property type="term" value="F:ATP hydrolysis activity"/>
    <property type="evidence" value="ECO:0007669"/>
    <property type="project" value="InterPro"/>
</dbReference>
<comment type="similarity">
    <text evidence="3 10">Belongs to the midasin family.</text>
</comment>
<organism evidence="13 14">
    <name type="scientific">Saitoella complicata (strain BCRC 22490 / CBS 7301 / JCM 7358 / NBRC 10748 / NRRL Y-17804)</name>
    <dbReference type="NCBI Taxonomy" id="698492"/>
    <lineage>
        <taxon>Eukaryota</taxon>
        <taxon>Fungi</taxon>
        <taxon>Dikarya</taxon>
        <taxon>Ascomycota</taxon>
        <taxon>Taphrinomycotina</taxon>
        <taxon>Taphrinomycotina incertae sedis</taxon>
        <taxon>Saitoella</taxon>
    </lineage>
</organism>
<keyword evidence="6 10" id="KW-0547">Nucleotide-binding</keyword>
<feature type="compositionally biased region" description="Acidic residues" evidence="11">
    <location>
        <begin position="4476"/>
        <end position="4508"/>
    </location>
</feature>
<evidence type="ECO:0000256" key="8">
    <source>
        <dbReference type="ARBA" id="ARBA00023186"/>
    </source>
</evidence>
<dbReference type="InterPro" id="IPR025662">
    <property type="entry name" value="Sigma_54_int_dom_ATP-bd_1"/>
</dbReference>
<keyword evidence="14" id="KW-1185">Reference proteome</keyword>
<sequence length="5171" mass="576617">MSDTAMADVEVEAPTTVVEEQEPPMPLFNPLAMNLAVALSSIAPIIPAEAHAILANPATPTAQYLDTLSLLALDPRFTLHILAAYRPIFPDLVARWHQAVETRVEDLACAFGRVLAIAPHVAEYAVEYLHCGSSFLRSLTGVTSKSTDEEVTECDAERTKELLLAAYRLVRFKKDAFLGLVDVSTMFALFRHPSLPVRALAIELWCITLSAADAARLEMIRAHLGEGAVTGSWEGTEDMDYGFISYMEDRREKMEQVKYMNQDYLTENTDAQPRVLKEEDLSPFTVNLSGILLPRFRDVGPQSTPVVLTPTTKRNVAAIAKALLGRAPILLTGLSGSGKTFLIESIAHALGRAEDLVRIHLGDQTDAKLLLGTYVTSNTPGEFTWQPGVLTKAVREGKWILVEDVDKAPAEVLSVLLPLMERGEIGIPSRGETVKAGRGFRMIATKTLPESYGRRKKHLEAETESGIGGHLWERVVIELAPEDELLEIVAKRFPVLATIAERIVDVYKAVRETYRDPAFFMMSKTSLGRAVTTRDLVKWCTRITALYASAGITNPDAPVSQGLQDYIFAEAVDCFGGMIHTIDGREYLVSRIGTELEVPPERVQLFLRAHVPRHAEDEETLQVGRAVMRKNVAAAQAISRRKRRPFATTGHALRLLEQLGVAVTLSEPVLLVGETGTGKTTIVQQLADTLGHNLVAINLSQQTESGDLLGGYKPIDAKILAVPLKESFDVIFERTFSMKKNARFMEVVNKVYGAQEWNKLVRLFHESVKLAEQRLATLNAPSEEPTKKKRKVDPELVGLWDQFAKDVANFEVQQSQISKSFAFSFVEGSLIKAVRNGDWLLLDEINLAAADTLESISGLLQEGGGSIMLSEKGDIEPIKPHPEFRIFANMNPATDVGKRDLPSGLRSRFTELYVHSPDTNMDDLLAIIRKYIAHLSIGDDRAAHDVAQLYMKAKELSESNRLVDGANQKPHFSIRTLARTLTYVGDIAPVYGLRRSLYEGFCMSCLTLLDKASEAVLRPIIEQYTLSGVKNVKSVISQIPRRPTEGDYVQFNHYWMHQGQYPVQEELHYIITPFVEKNMLNLVRATATRRFPVLIQGPTSSGKTSMVEYLAKKTGHRFVRINNHEHTDLQEYLGSYVSDNEGQLKFQEGLLVEAVRKGYWIVLDELNLAPSDVLEALNRLLDDNRELLIPETQEVVKPHPHFMLFATQNPPGLYGGRKVLSRAFRNRFLELHFDDIPESELEEILCKRCQIAPSYCARIVEVYKQLAIRRQSTRLLEQKNSFATLRDLFRWAGREAIGYQQLAENGYMLLAERVRKDEEKVIVKEVLEKVMKVKIDEAALYNVAALPEYELYASKSLSQGVVWTKAMRRLYTLVSHSLRWNEPVLLVGETGCGKTTVCQMLSDAFAKELHIINAHQNTETGDIIGAQRPVRNRAAMQTQLTKDLLRFFAQYAPELQFDADAAPTELVSAFQGLDLAGPIFSLPECTAAIARIEDGIRRVKVLFEWSDGTLITALKQGDLFLLDEISLADDSVLERLNSVLEPARTITLAEKGTDASIVTATQGFQFFATMNPGGDYGKKELSPALRNRFTEIWVPTMGDPEDVLQIVAGRLNDNVRSFAPKMVEFADWFGRTFAIGASASTISIRDILAWIGFMNNASKSIDDVLALFHGACMVFVDGLGSNASSGLGVDPQGLQREKLKCVNKLSDILGADLVAEYNRRYPVHVTVEVFGLGPFVIPRGEHGYMNMSFNLQAPTTAANAMRVLRALQVRKPVLLEGSPGVGKTSLVSAVAAAAQQPLTRINFSEQTDLMDLFGSDVPVEGGQSGEFAWRDAPFLRAMQQGHWVLLDEMNLASQSVLEGLNACLDHRGEAYIPELDRSFTCHPNFRVFAAQNPVSMGGARKGLPKSFVNRFTQVYVDTLTDEDMLLICQHLFPAADAETVSKLIRFVFRLQEETVIKRSFAQAGSPWEFNLRDTCRWLELLSTSTGLTQGCEPHEYLDVIVKQRLRTENDKHRVDDLYEEVFGFRPPTRSTHYQITDSFFQVGHSLLSREKKSQPCFLDTSTIMQSQLLPLELMMTCVQQAYPCIVIGPTRSGKTTLVRLLAGLTGATLDELAMNSDIDTMDILGGFEQMDIIRKSSGLFQAAYQWASMLLIDFATSQLTVSSQGDLVEHVFTLCATTLSGSVGDVQVLANLHILKEALHLLQQTFPDEAELMSLVTRTDAVLSGTQGPTVARFEWVDGLLMRAVEEGRWLILDNANLCSASVLDRLNGLLETNGTLIVNERSMPDGSPKVVKPHPNFRLFMTMDARNGELSRAMRNRGVEVFLGPVDKTSTPQDCLQQLRLAGIVPSLDERHDAIRRAQEHARAAQIGSPMCDIVTNSSITGGRGSATDSAANLIRTFDLVLRDSQASSLSPNVMNYLLRVIVDYVPLHLRSTLFRWLVLVIKFADSTEDFNTTIHELHHRFASLQQHPIVHTIMRLYVAITGRLSLQDSFAAAQTIYPMNNSYLVPSSSAVASDTGLAVASSLASSYDVLDRLVRMEEIMSRVSQRSLSLKPSAMTFLELSAATANGREVGDQGRSSEAVFPLLTANMTGLATWLSAIPDNGDSLVVAEKLVEFVEILEDIIALTNTTDFDTSYFHVYRSLLEEWLEANTSLLPSALFETFRGALLRLSDSLIMTTGRSMEVMWKTMHPAVPSSAEAWSVFNDLSSLIERFDSLAKHTHKLGNVESIVEIKHTFLLVMADMLSSDTLPSAVMASAQPLRDILAQLEQIEAAQSGAIDKSLHQITSWLLASKQLRLISSSQSGLSSSFEGLPNLREILHLAHHANTPTLRLLPYALLSSKAIQPHQRAVFVSLLHDLLEGLNPADDGEDATRGPASFLSGDVTKAVFKALKEVRKSETGQVDQRAQEFKDFSQHLSRHAADMTADKVDQFLSVLVGEFLDLITIHRQHYDAVQVSSIEEFLDVVRSSLDSHANAVDLDVLCAQAISDLRSFCTDIQLPAATDYLSDALTEIAKTVQWATESVSERLVSCGKAWASFAAGCLYLYVPNVPFDPAIAPRIKYERWLKQRDGLSSYLSALLFFGDRFTGNVAEPRLIDLQNKLQAKSAPPQGSVSNIVRPPKSQMGTLHRELSQFMSSVLDNGHLRQLINDLDSESNNAVSQEKLFQQTWTRFSQRLRSAYPMYKDMLEPLLGFIANLKFGLSTLAEGVLIRQVADASERTELLAQLVSIPALAGELPDVEKVSRVLHCATDIGAPKYFVEKLMVFVVSQLEFHSRLKGNLTASDAELMEFIFRRFYQQWSLERKKQLEENEADASLYRHKNTERTEEELEEEYKLMFPDYEDVGMTTTLSSRSGKSDRDMRSNMHSDLMDIHAKLMLDVRQRSLGASVASLATLLEQGQQLASDLSEADVLPVSDASVSMALPSQVLAAQSSLAWLNGVSRDESSEAFYDFYKDPNLRETKRVIPLLDALIIRVKAILDVFPEHVTLQDIRGLAEQIHSLPLISPLAQILTKLEQLYGVVDQWQKVASREFSLQAHCDGIRDLIISWRRFELSKWPQLFHLQDEHFRRDVGQWWFQIYETAVANILDLDVQGDDVSSHILELVGVLSTFLSGANVGQYKARLQLIRNFAQYAATIAKFDPIMGKIGLALENIAEYFSLFSSQIDKSFEEKKKALEQKITETVKLASWKDVNVYALKASAKRSHVKLYNTIRKYRAILEQPAAAILQQGLVADPEMTKESGNDVLTPRDVQVNVQQEAIQRSVSLLQESNHIDFSRRPERLVNVELTVRNMSGIISRSDRNGLSIGSSRHLEDFTLSLLQDIEEYRKLTPSVLKEETENEVKHLKTRKRKAFTDAMKELRRIGLKSRMAPEVFKKQANVNDLLARTPGISETCGTHAGRAVLKGVNTYFYRILEFLPRIRGCLFNHSEDIQKSEVQRGQSFVESLLTLILEERSLLSGWQRDLEGLQVILSEYRSLAANGAVEWSLETLPDLTCTVTPAMVSEVLIILRRACSVLATSLEVIAAQSELASLPELQSVSEALRAELQSSSSIIRDLEESSEHEKHVLSTSTSAAVFRARSWSNALCQRLATLAVDHSNLAYMLEPVHGWLVKSFTVSFQRDDSSPRRFDIAALDSGLQKTCDSILVAMQRLRKGISELTSIDGESLPDNAVQTIHKSNVACVKALHIASLIKPLSLNLETLASSLSVNTEEDSLLVRALFAMAWPIIEQYGSICEEVFLQFSEYHRSVQKSMYVLSSSFFTLASKGFCTPQAPEQSQAGNSKGMSEGTGLGEGEGANDISNDIKDDEDLTDLAQEPDKEGDKGDHDAEKDAIEMDQDFEGALEDLSGREEEDEGEDSGDEENEELDENVGDVDDLDPSAVDEKQWEEEAGDDLKDSGKDVDQQQGGEAQQQETNTVANEDKKKGESGRKEKQESEGEPQEQDAQDQEMEEDGEEDVGEDDNLEHQDGEGLQDQHIPEAEILDLPEDLNLNGEEEKEAEGEDEDEFDMDGLDDMPKEDVKDEPSESREQEDEEMAGPEEEKLMEGKVSEEDMDVDEKTEEEQEVAEEEGRENGQEEEAQSNEEEQEGQDGQDEGMDEQDQPVSQEDKQNPPKSDQKNLPAQEGLQGPEEDAGDDGEDAGAAQREDGQKGAGQSGSAQDEHQMQDQEGERGDQQEIAQGANGGADRGTDAPQDASKAMEEAESSGEQDPFRSLGDAMNEWKRQVRDILDSTQREEEQSDAPAIADAEDFEYIDDDEKKHDTQALGNATEEQAETLRDEMAAEDQEEQVARAPAERRPEMPEPADEDEMMADAPEQGEPQEDTEAKQSGALIGTRPDVQRDHDELRQGTSLEDGRYDVDSDIDEIEQEILDLDLDAMGDVEPTRTLEEARELWQRHEQSTQDLAIGLCEQLRLILEPTLATKMRGDFRTGKRLNMKRIIPYIASQYKKDKIWMRRTKPSKRQYQVMIAIDDSKSMAESESVNLAFETMALVAKALTQLEVGQISIVSFGEQTRLVHPFSQPFTSEAGTKVFQHFSFDQQRTNVRALTETSVSLFESARALQDIRAGGDELWQLEIIISDGVCEDHEALKRLVRRAREEKIMMIFVIIDALHGSRKDSILDMNQVKYETVNGQMKLNMSRYLDTFPFDYFVIVRDVKELPGVLSSALRQWFAALTQSS</sequence>
<feature type="compositionally biased region" description="Low complexity" evidence="11">
    <location>
        <begin position="4399"/>
        <end position="4409"/>
    </location>
</feature>
<comment type="function">
    <text evidence="10">Nuclear chaperone required for maturation and nuclear export of pre-60S ribosome subunits.</text>
</comment>
<evidence type="ECO:0000313" key="14">
    <source>
        <dbReference type="Proteomes" id="UP000033140"/>
    </source>
</evidence>
<gene>
    <name evidence="13" type="ORF">G7K_2940-t1</name>
</gene>
<dbReference type="InterPro" id="IPR012099">
    <property type="entry name" value="Midasin"/>
</dbReference>
<reference evidence="13 14" key="3">
    <citation type="journal article" date="2015" name="Genome Announc.">
        <title>Draft Genome Sequence of the Archiascomycetous Yeast Saitoella complicata.</title>
        <authorList>
            <person name="Yamauchi K."/>
            <person name="Kondo S."/>
            <person name="Hamamoto M."/>
            <person name="Takahashi Y."/>
            <person name="Ogura Y."/>
            <person name="Hayashi T."/>
            <person name="Nishida H."/>
        </authorList>
    </citation>
    <scope>NUCLEOTIDE SEQUENCE [LARGE SCALE GENOMIC DNA]</scope>
    <source>
        <strain evidence="13 14">NRRL Y-17804</strain>
    </source>
</reference>
<dbReference type="FunFam" id="3.40.50.300:FF:001368">
    <property type="entry name" value="Midasin"/>
    <property type="match status" value="1"/>
</dbReference>